<proteinExistence type="inferred from homology"/>
<dbReference type="EMBL" id="JBBWWR010000007">
    <property type="protein sequence ID" value="KAK8963292.1"/>
    <property type="molecule type" value="Genomic_DNA"/>
</dbReference>
<evidence type="ECO:0000313" key="2">
    <source>
        <dbReference type="EMBL" id="KAK8963292.1"/>
    </source>
</evidence>
<dbReference type="Gene3D" id="2.60.120.590">
    <property type="entry name" value="Alpha-ketoglutarate-dependent dioxygenase AlkB-like"/>
    <property type="match status" value="1"/>
</dbReference>
<comment type="similarity">
    <text evidence="1">Belongs to the alkB family.</text>
</comment>
<comment type="caution">
    <text evidence="2">The sequence shown here is derived from an EMBL/GenBank/DDBJ whole genome shotgun (WGS) entry which is preliminary data.</text>
</comment>
<dbReference type="InterPro" id="IPR044842">
    <property type="entry name" value="ALKBH9B/ALKBH10B-like"/>
</dbReference>
<sequence>MMANPMSTLFKVMTKRLIGWHVIPTDCVADSCTINIYKPGVCIPPYIDSHDFVCSFCTVSFLSECDILFGSNLKITGRGEFSGFAATSLLVR</sequence>
<evidence type="ECO:0000256" key="1">
    <source>
        <dbReference type="ARBA" id="ARBA00007879"/>
    </source>
</evidence>
<keyword evidence="3" id="KW-1185">Reference proteome</keyword>
<gene>
    <name evidence="2" type="ORF">KSP40_PGU006748</name>
</gene>
<protein>
    <submittedName>
        <fullName evidence="2">Uncharacterized protein</fullName>
    </submittedName>
</protein>
<dbReference type="SUPFAM" id="SSF51197">
    <property type="entry name" value="Clavaminate synthase-like"/>
    <property type="match status" value="1"/>
</dbReference>
<accession>A0ABR2MHE0</accession>
<dbReference type="PANTHER" id="PTHR31447">
    <property type="entry name" value="HYDROXYPROLINE-RICH GLYCOPROTEIN FAMILY PROTEIN-RELATED"/>
    <property type="match status" value="1"/>
</dbReference>
<dbReference type="PANTHER" id="PTHR31447:SF1">
    <property type="entry name" value="OS06G0138200 PROTEIN"/>
    <property type="match status" value="1"/>
</dbReference>
<dbReference type="InterPro" id="IPR037151">
    <property type="entry name" value="AlkB-like_sf"/>
</dbReference>
<evidence type="ECO:0000313" key="3">
    <source>
        <dbReference type="Proteomes" id="UP001412067"/>
    </source>
</evidence>
<organism evidence="2 3">
    <name type="scientific">Platanthera guangdongensis</name>
    <dbReference type="NCBI Taxonomy" id="2320717"/>
    <lineage>
        <taxon>Eukaryota</taxon>
        <taxon>Viridiplantae</taxon>
        <taxon>Streptophyta</taxon>
        <taxon>Embryophyta</taxon>
        <taxon>Tracheophyta</taxon>
        <taxon>Spermatophyta</taxon>
        <taxon>Magnoliopsida</taxon>
        <taxon>Liliopsida</taxon>
        <taxon>Asparagales</taxon>
        <taxon>Orchidaceae</taxon>
        <taxon>Orchidoideae</taxon>
        <taxon>Orchideae</taxon>
        <taxon>Orchidinae</taxon>
        <taxon>Platanthera</taxon>
    </lineage>
</organism>
<name>A0ABR2MHE0_9ASPA</name>
<reference evidence="2 3" key="1">
    <citation type="journal article" date="2022" name="Nat. Plants">
        <title>Genomes of leafy and leafless Platanthera orchids illuminate the evolution of mycoheterotrophy.</title>
        <authorList>
            <person name="Li M.H."/>
            <person name="Liu K.W."/>
            <person name="Li Z."/>
            <person name="Lu H.C."/>
            <person name="Ye Q.L."/>
            <person name="Zhang D."/>
            <person name="Wang J.Y."/>
            <person name="Li Y.F."/>
            <person name="Zhong Z.M."/>
            <person name="Liu X."/>
            <person name="Yu X."/>
            <person name="Liu D.K."/>
            <person name="Tu X.D."/>
            <person name="Liu B."/>
            <person name="Hao Y."/>
            <person name="Liao X.Y."/>
            <person name="Jiang Y.T."/>
            <person name="Sun W.H."/>
            <person name="Chen J."/>
            <person name="Chen Y.Q."/>
            <person name="Ai Y."/>
            <person name="Zhai J.W."/>
            <person name="Wu S.S."/>
            <person name="Zhou Z."/>
            <person name="Hsiao Y.Y."/>
            <person name="Wu W.L."/>
            <person name="Chen Y.Y."/>
            <person name="Lin Y.F."/>
            <person name="Hsu J.L."/>
            <person name="Li C.Y."/>
            <person name="Wang Z.W."/>
            <person name="Zhao X."/>
            <person name="Zhong W.Y."/>
            <person name="Ma X.K."/>
            <person name="Ma L."/>
            <person name="Huang J."/>
            <person name="Chen G.Z."/>
            <person name="Huang M.Z."/>
            <person name="Huang L."/>
            <person name="Peng D.H."/>
            <person name="Luo Y.B."/>
            <person name="Zou S.Q."/>
            <person name="Chen S.P."/>
            <person name="Lan S."/>
            <person name="Tsai W.C."/>
            <person name="Van de Peer Y."/>
            <person name="Liu Z.J."/>
        </authorList>
    </citation>
    <scope>NUCLEOTIDE SEQUENCE [LARGE SCALE GENOMIC DNA]</scope>
    <source>
        <strain evidence="2">Lor288</strain>
    </source>
</reference>
<dbReference type="Proteomes" id="UP001412067">
    <property type="component" value="Unassembled WGS sequence"/>
</dbReference>